<evidence type="ECO:0000313" key="2">
    <source>
        <dbReference type="Proteomes" id="UP001205506"/>
    </source>
</evidence>
<reference evidence="1" key="1">
    <citation type="submission" date="2022-07" db="EMBL/GenBank/DDBJ databases">
        <title>Prevotella copri.</title>
        <authorList>
            <person name="Yang C."/>
        </authorList>
    </citation>
    <scope>NUCLEOTIDE SEQUENCE</scope>
    <source>
        <strain evidence="1">HF1805</strain>
    </source>
</reference>
<dbReference type="RefSeq" id="WP_254970055.1">
    <property type="nucleotide sequence ID" value="NZ_JANDWU010000012.1"/>
</dbReference>
<proteinExistence type="predicted"/>
<gene>
    <name evidence="1" type="ORF">NNC68_07900</name>
</gene>
<name>A0AAW5IC50_9BACT</name>
<comment type="caution">
    <text evidence="1">The sequence shown here is derived from an EMBL/GenBank/DDBJ whole genome shotgun (WGS) entry which is preliminary data.</text>
</comment>
<organism evidence="1 2">
    <name type="scientific">Segatella copri</name>
    <dbReference type="NCBI Taxonomy" id="165179"/>
    <lineage>
        <taxon>Bacteria</taxon>
        <taxon>Pseudomonadati</taxon>
        <taxon>Bacteroidota</taxon>
        <taxon>Bacteroidia</taxon>
        <taxon>Bacteroidales</taxon>
        <taxon>Prevotellaceae</taxon>
        <taxon>Segatella</taxon>
    </lineage>
</organism>
<sequence>MDHLEGLDKLYCSKCGNDDVTVGVNINPNEKIDINFHDSSLLEKDNCWCYHCCDSTSLKTLQELWDMFSNVPINDEDEIEQDFMCFKAGTSRFDVWHWFDERCPNSLHDDLM</sequence>
<evidence type="ECO:0000313" key="1">
    <source>
        <dbReference type="EMBL" id="MCP9549394.1"/>
    </source>
</evidence>
<dbReference type="Proteomes" id="UP001205506">
    <property type="component" value="Unassembled WGS sequence"/>
</dbReference>
<dbReference type="AlphaFoldDB" id="A0AAW5IC50"/>
<accession>A0AAW5IC50</accession>
<dbReference type="EMBL" id="JANDWU010000012">
    <property type="protein sequence ID" value="MCP9549394.1"/>
    <property type="molecule type" value="Genomic_DNA"/>
</dbReference>
<protein>
    <submittedName>
        <fullName evidence="1">Uncharacterized protein</fullName>
    </submittedName>
</protein>